<dbReference type="EMBL" id="MHKL01000006">
    <property type="protein sequence ID" value="OGY89832.1"/>
    <property type="molecule type" value="Genomic_DNA"/>
</dbReference>
<comment type="similarity">
    <text evidence="1">Belongs to the UPF0111 family.</text>
</comment>
<dbReference type="InterPro" id="IPR018445">
    <property type="entry name" value="Put_Phosphate_transp_reg"/>
</dbReference>
<dbReference type="SUPFAM" id="SSF109755">
    <property type="entry name" value="PhoU-like"/>
    <property type="match status" value="1"/>
</dbReference>
<dbReference type="InterPro" id="IPR052912">
    <property type="entry name" value="UPF0111_domain"/>
</dbReference>
<dbReference type="PANTHER" id="PTHR37298">
    <property type="entry name" value="UPF0111 PROTEIN YKAA"/>
    <property type="match status" value="1"/>
</dbReference>
<dbReference type="Proteomes" id="UP000178849">
    <property type="component" value="Unassembled WGS sequence"/>
</dbReference>
<gene>
    <name evidence="2" type="ORF">A2927_01155</name>
</gene>
<evidence type="ECO:0000256" key="1">
    <source>
        <dbReference type="ARBA" id="ARBA00008591"/>
    </source>
</evidence>
<dbReference type="STRING" id="1798550.A2927_01155"/>
<protein>
    <recommendedName>
        <fullName evidence="4">Phosphate transport regulator</fullName>
    </recommendedName>
</protein>
<dbReference type="PANTHER" id="PTHR37298:SF1">
    <property type="entry name" value="UPF0111 PROTEIN YKAA"/>
    <property type="match status" value="1"/>
</dbReference>
<sequence>MKLSFLIPKQPIFFKLFSELGQKVFEISTLFTELTKAQEAEIDDYVQRAVDIEHQADDITHEIVNQLNKTFITPFDREDIYTLAEELDDIIDQLEDVIHNIDIYHVNPKEKFLSDFAEIILKDGQAMKELAEKLKSQKYSSEFRELILKIHELEDDGDEIFLSFMSELFQNGQNPVTIIKLKVLAEGLEEIIDKFQKASNVCENILVKSQ</sequence>
<dbReference type="InterPro" id="IPR038078">
    <property type="entry name" value="PhoU-like_sf"/>
</dbReference>
<name>A0A1G2BL53_9BACT</name>
<proteinExistence type="inferred from homology"/>
<accession>A0A1G2BL53</accession>
<dbReference type="Pfam" id="PF01865">
    <property type="entry name" value="PhoU_div"/>
    <property type="match status" value="1"/>
</dbReference>
<evidence type="ECO:0000313" key="2">
    <source>
        <dbReference type="EMBL" id="OGY89832.1"/>
    </source>
</evidence>
<reference evidence="2 3" key="1">
    <citation type="journal article" date="2016" name="Nat. Commun.">
        <title>Thousands of microbial genomes shed light on interconnected biogeochemical processes in an aquifer system.</title>
        <authorList>
            <person name="Anantharaman K."/>
            <person name="Brown C.T."/>
            <person name="Hug L.A."/>
            <person name="Sharon I."/>
            <person name="Castelle C.J."/>
            <person name="Probst A.J."/>
            <person name="Thomas B.C."/>
            <person name="Singh A."/>
            <person name="Wilkins M.J."/>
            <person name="Karaoz U."/>
            <person name="Brodie E.L."/>
            <person name="Williams K.H."/>
            <person name="Hubbard S.S."/>
            <person name="Banfield J.F."/>
        </authorList>
    </citation>
    <scope>NUCLEOTIDE SEQUENCE [LARGE SCALE GENOMIC DNA]</scope>
</reference>
<evidence type="ECO:0008006" key="4">
    <source>
        <dbReference type="Google" id="ProtNLM"/>
    </source>
</evidence>
<dbReference type="AlphaFoldDB" id="A0A1G2BL53"/>
<dbReference type="Gene3D" id="1.20.58.220">
    <property type="entry name" value="Phosphate transport system protein phou homolog 2, domain 2"/>
    <property type="match status" value="1"/>
</dbReference>
<comment type="caution">
    <text evidence="2">The sequence shown here is derived from an EMBL/GenBank/DDBJ whole genome shotgun (WGS) entry which is preliminary data.</text>
</comment>
<organism evidence="2 3">
    <name type="scientific">Candidatus Komeilibacteria bacterium RIFCSPLOWO2_01_FULL_45_10</name>
    <dbReference type="NCBI Taxonomy" id="1798550"/>
    <lineage>
        <taxon>Bacteria</taxon>
        <taxon>Candidatus Komeiliibacteriota</taxon>
    </lineage>
</organism>
<evidence type="ECO:0000313" key="3">
    <source>
        <dbReference type="Proteomes" id="UP000178849"/>
    </source>
</evidence>